<proteinExistence type="predicted"/>
<dbReference type="SMART" id="SM00464">
    <property type="entry name" value="LON"/>
    <property type="match status" value="1"/>
</dbReference>
<dbReference type="InterPro" id="IPR003111">
    <property type="entry name" value="Lon_prtase_N"/>
</dbReference>
<dbReference type="InParanoid" id="A0A3M0CSZ7"/>
<keyword evidence="3" id="KW-1185">Reference proteome</keyword>
<dbReference type="RefSeq" id="WP_211332021.1">
    <property type="nucleotide sequence ID" value="NZ_REFR01000002.1"/>
</dbReference>
<dbReference type="SUPFAM" id="SSF88697">
    <property type="entry name" value="PUA domain-like"/>
    <property type="match status" value="1"/>
</dbReference>
<reference evidence="2 3" key="1">
    <citation type="submission" date="2018-10" db="EMBL/GenBank/DDBJ databases">
        <title>Genomic Encyclopedia of Archaeal and Bacterial Type Strains, Phase II (KMG-II): from individual species to whole genera.</title>
        <authorList>
            <person name="Goeker M."/>
        </authorList>
    </citation>
    <scope>NUCLEOTIDE SEQUENCE [LARGE SCALE GENOMIC DNA]</scope>
    <source>
        <strain evidence="2 3">DSM 25217</strain>
    </source>
</reference>
<feature type="domain" description="Lon N-terminal" evidence="1">
    <location>
        <begin position="25"/>
        <end position="217"/>
    </location>
</feature>
<dbReference type="Pfam" id="PF02190">
    <property type="entry name" value="LON_substr_bdg"/>
    <property type="match status" value="1"/>
</dbReference>
<dbReference type="InterPro" id="IPR015947">
    <property type="entry name" value="PUA-like_sf"/>
</dbReference>
<evidence type="ECO:0000313" key="2">
    <source>
        <dbReference type="EMBL" id="RMB12661.1"/>
    </source>
</evidence>
<protein>
    <recommendedName>
        <fullName evidence="1">Lon N-terminal domain-containing protein</fullName>
    </recommendedName>
</protein>
<dbReference type="PANTHER" id="PTHR46732">
    <property type="entry name" value="ATP-DEPENDENT PROTEASE LA (LON) DOMAIN PROTEIN"/>
    <property type="match status" value="1"/>
</dbReference>
<dbReference type="EMBL" id="REFR01000002">
    <property type="protein sequence ID" value="RMB12661.1"/>
    <property type="molecule type" value="Genomic_DNA"/>
</dbReference>
<gene>
    <name evidence="2" type="ORF">BXY39_0083</name>
</gene>
<evidence type="ECO:0000259" key="1">
    <source>
        <dbReference type="PROSITE" id="PS51787"/>
    </source>
</evidence>
<dbReference type="Proteomes" id="UP000271227">
    <property type="component" value="Unassembled WGS sequence"/>
</dbReference>
<dbReference type="InterPro" id="IPR046336">
    <property type="entry name" value="Lon_prtase_N_sf"/>
</dbReference>
<accession>A0A3M0CSZ7</accession>
<dbReference type="PROSITE" id="PS51787">
    <property type="entry name" value="LON_N"/>
    <property type="match status" value="1"/>
</dbReference>
<dbReference type="Gene3D" id="2.30.130.40">
    <property type="entry name" value="LON domain-like"/>
    <property type="match status" value="1"/>
</dbReference>
<dbReference type="PANTHER" id="PTHR46732:SF8">
    <property type="entry name" value="ATP-DEPENDENT PROTEASE LA (LON) DOMAIN PROTEIN"/>
    <property type="match status" value="1"/>
</dbReference>
<sequence>MMQDDGDMDHSREDAYDPFAMPSVIPVFPLTGAILLPGNTLPLNIFEPRYLAMVRDALTGTKLIGMIQPREQTGGTTPCLYDIGGVGRIEECSETPDGRFLIALKGISRFRIIEELSATTPYRQVNADWSAFTEDQIEPPARDGVARDRLLAHLKAYLDQKGLEADFDAIAQSPDAVLVNTLSMILPVASAEKQALLEAGSLADRGEMLSALLTMETFGSALGEGVTSDSDEDGPAPVN</sequence>
<organism evidence="2 3">
    <name type="scientific">Eilatimonas milleporae</name>
    <dbReference type="NCBI Taxonomy" id="911205"/>
    <lineage>
        <taxon>Bacteria</taxon>
        <taxon>Pseudomonadati</taxon>
        <taxon>Pseudomonadota</taxon>
        <taxon>Alphaproteobacteria</taxon>
        <taxon>Kordiimonadales</taxon>
        <taxon>Kordiimonadaceae</taxon>
        <taxon>Eilatimonas</taxon>
    </lineage>
</organism>
<dbReference type="AlphaFoldDB" id="A0A3M0CSZ7"/>
<evidence type="ECO:0000313" key="3">
    <source>
        <dbReference type="Proteomes" id="UP000271227"/>
    </source>
</evidence>
<comment type="caution">
    <text evidence="2">The sequence shown here is derived from an EMBL/GenBank/DDBJ whole genome shotgun (WGS) entry which is preliminary data.</text>
</comment>
<name>A0A3M0CSZ7_9PROT</name>